<accession>A0A2K8TA04</accession>
<name>A0A2K8TA04_9NOSO</name>
<organism evidence="1 2">
    <name type="scientific">Nostoc flagelliforme CCNUN1</name>
    <dbReference type="NCBI Taxonomy" id="2038116"/>
    <lineage>
        <taxon>Bacteria</taxon>
        <taxon>Bacillati</taxon>
        <taxon>Cyanobacteriota</taxon>
        <taxon>Cyanophyceae</taxon>
        <taxon>Nostocales</taxon>
        <taxon>Nostocaceae</taxon>
        <taxon>Nostoc</taxon>
    </lineage>
</organism>
<dbReference type="AlphaFoldDB" id="A0A2K8TA04"/>
<proteinExistence type="predicted"/>
<evidence type="ECO:0000313" key="1">
    <source>
        <dbReference type="EMBL" id="AUB44413.1"/>
    </source>
</evidence>
<gene>
    <name evidence="1" type="ORF">COO91_10636</name>
</gene>
<protein>
    <submittedName>
        <fullName evidence="1">Uncharacterized protein</fullName>
    </submittedName>
</protein>
<keyword evidence="2" id="KW-1185">Reference proteome</keyword>
<dbReference type="Proteomes" id="UP000232003">
    <property type="component" value="Plasmid pNFSY08"/>
</dbReference>
<keyword evidence="1" id="KW-0614">Plasmid</keyword>
<reference evidence="1 2" key="1">
    <citation type="submission" date="2017-11" db="EMBL/GenBank/DDBJ databases">
        <title>Complete genome of a free-living desiccation-tolerant cyanobacterium and its photosynthetic adaptation to extreme terrestrial habitat.</title>
        <authorList>
            <person name="Shang J."/>
        </authorList>
    </citation>
    <scope>NUCLEOTIDE SEQUENCE [LARGE SCALE GENOMIC DNA]</scope>
    <source>
        <strain evidence="1 2">CCNUN1</strain>
        <plasmid evidence="2">pnfsy08</plasmid>
    </source>
</reference>
<dbReference type="KEGG" id="nfl:COO91_10636"/>
<evidence type="ECO:0000313" key="2">
    <source>
        <dbReference type="Proteomes" id="UP000232003"/>
    </source>
</evidence>
<sequence>MGFMTHTKLEFLVAPNQEGSLLQSCSSWGDPKTALCAESPTEANLQQELPPARTAFFISY</sequence>
<geneLocation type="plasmid" evidence="2">
    <name>pnfsy08</name>
</geneLocation>
<dbReference type="EMBL" id="CP024793">
    <property type="protein sequence ID" value="AUB44413.1"/>
    <property type="molecule type" value="Genomic_DNA"/>
</dbReference>